<evidence type="ECO:0000313" key="2">
    <source>
        <dbReference type="EMBL" id="KAK4040528.1"/>
    </source>
</evidence>
<organism evidence="2 3">
    <name type="scientific">Parachaetomium inaequale</name>
    <dbReference type="NCBI Taxonomy" id="2588326"/>
    <lineage>
        <taxon>Eukaryota</taxon>
        <taxon>Fungi</taxon>
        <taxon>Dikarya</taxon>
        <taxon>Ascomycota</taxon>
        <taxon>Pezizomycotina</taxon>
        <taxon>Sordariomycetes</taxon>
        <taxon>Sordariomycetidae</taxon>
        <taxon>Sordariales</taxon>
        <taxon>Chaetomiaceae</taxon>
        <taxon>Parachaetomium</taxon>
    </lineage>
</organism>
<accession>A0AAN6PI52</accession>
<evidence type="ECO:0000313" key="3">
    <source>
        <dbReference type="Proteomes" id="UP001303115"/>
    </source>
</evidence>
<reference evidence="3" key="1">
    <citation type="journal article" date="2023" name="Mol. Phylogenet. Evol.">
        <title>Genome-scale phylogeny and comparative genomics of the fungal order Sordariales.</title>
        <authorList>
            <person name="Hensen N."/>
            <person name="Bonometti L."/>
            <person name="Westerberg I."/>
            <person name="Brannstrom I.O."/>
            <person name="Guillou S."/>
            <person name="Cros-Aarteil S."/>
            <person name="Calhoun S."/>
            <person name="Haridas S."/>
            <person name="Kuo A."/>
            <person name="Mondo S."/>
            <person name="Pangilinan J."/>
            <person name="Riley R."/>
            <person name="LaButti K."/>
            <person name="Andreopoulos B."/>
            <person name="Lipzen A."/>
            <person name="Chen C."/>
            <person name="Yan M."/>
            <person name="Daum C."/>
            <person name="Ng V."/>
            <person name="Clum A."/>
            <person name="Steindorff A."/>
            <person name="Ohm R.A."/>
            <person name="Martin F."/>
            <person name="Silar P."/>
            <person name="Natvig D.O."/>
            <person name="Lalanne C."/>
            <person name="Gautier V."/>
            <person name="Ament-Velasquez S.L."/>
            <person name="Kruys A."/>
            <person name="Hutchinson M.I."/>
            <person name="Powell A.J."/>
            <person name="Barry K."/>
            <person name="Miller A.N."/>
            <person name="Grigoriev I.V."/>
            <person name="Debuchy R."/>
            <person name="Gladieux P."/>
            <person name="Hiltunen Thoren M."/>
            <person name="Johannesson H."/>
        </authorList>
    </citation>
    <scope>NUCLEOTIDE SEQUENCE [LARGE SCALE GENOMIC DNA]</scope>
    <source>
        <strain evidence="3">CBS 284.82</strain>
    </source>
</reference>
<protein>
    <submittedName>
        <fullName evidence="2">Uncharacterized protein</fullName>
    </submittedName>
</protein>
<name>A0AAN6PI52_9PEZI</name>
<dbReference type="Proteomes" id="UP001303115">
    <property type="component" value="Unassembled WGS sequence"/>
</dbReference>
<sequence length="338" mass="38051">MDFSTSITEFTGANRNWRYTMDRISISVWPSRAPAQDRGRSNAHQALRMKKKAGPGRIGRQQPQRTRVSGNRHVEAFTAIVAVTMLPYVPFGKPLAALDSRFAKYILLPTRQSKMDDRPVTMGLRPSSPVERRLLCARDDPCLFRTRLIDPMATDADAEIAFESTDMLDSDDLKFDDTQCISVGRSMGKFKAMPGTVSDPTAAYRTILIHDKDDGDDDKDDDGSMEAMNMPFWYLPLKRQKSHTHHAGDPVPDDDMSIISDASLIPTYYPSDIMKQQQQQQRPQHRAIIKRVIRAKARAAKQTMRELKRSCRDAVEHVLVESAASHRAPKCVAVGSAY</sequence>
<feature type="region of interest" description="Disordered" evidence="1">
    <location>
        <begin position="32"/>
        <end position="70"/>
    </location>
</feature>
<keyword evidence="3" id="KW-1185">Reference proteome</keyword>
<proteinExistence type="predicted"/>
<dbReference type="AlphaFoldDB" id="A0AAN6PI52"/>
<gene>
    <name evidence="2" type="ORF">C8A01DRAFT_15621</name>
</gene>
<evidence type="ECO:0000256" key="1">
    <source>
        <dbReference type="SAM" id="MobiDB-lite"/>
    </source>
</evidence>
<dbReference type="EMBL" id="MU854375">
    <property type="protein sequence ID" value="KAK4040528.1"/>
    <property type="molecule type" value="Genomic_DNA"/>
</dbReference>
<comment type="caution">
    <text evidence="2">The sequence shown here is derived from an EMBL/GenBank/DDBJ whole genome shotgun (WGS) entry which is preliminary data.</text>
</comment>